<evidence type="ECO:0000256" key="1">
    <source>
        <dbReference type="SAM" id="MobiDB-lite"/>
    </source>
</evidence>
<evidence type="ECO:0000313" key="2">
    <source>
        <dbReference type="EMBL" id="CAD8946484.1"/>
    </source>
</evidence>
<accession>A0A6U4I1B8</accession>
<name>A0A6U4I1B8_HEMAN</name>
<reference evidence="2" key="1">
    <citation type="submission" date="2021-01" db="EMBL/GenBank/DDBJ databases">
        <authorList>
            <person name="Corre E."/>
            <person name="Pelletier E."/>
            <person name="Niang G."/>
            <person name="Scheremetjew M."/>
            <person name="Finn R."/>
            <person name="Kale V."/>
            <person name="Holt S."/>
            <person name="Cochrane G."/>
            <person name="Meng A."/>
            <person name="Brown T."/>
            <person name="Cohen L."/>
        </authorList>
    </citation>
    <scope>NUCLEOTIDE SEQUENCE</scope>
    <source>
        <strain evidence="2">CCMP644</strain>
    </source>
</reference>
<feature type="region of interest" description="Disordered" evidence="1">
    <location>
        <begin position="144"/>
        <end position="168"/>
    </location>
</feature>
<gene>
    <name evidence="2" type="ORF">HAND00432_LOCUS1002</name>
</gene>
<protein>
    <submittedName>
        <fullName evidence="2">Uncharacterized protein</fullName>
    </submittedName>
</protein>
<feature type="compositionally biased region" description="Basic and acidic residues" evidence="1">
    <location>
        <begin position="97"/>
        <end position="108"/>
    </location>
</feature>
<dbReference type="EMBL" id="HBFX01001683">
    <property type="protein sequence ID" value="CAD8946484.1"/>
    <property type="molecule type" value="Transcribed_RNA"/>
</dbReference>
<dbReference type="AlphaFoldDB" id="A0A6U4I1B8"/>
<organism evidence="2">
    <name type="scientific">Hemiselmis andersenii</name>
    <name type="common">Cryptophyte alga</name>
    <dbReference type="NCBI Taxonomy" id="464988"/>
    <lineage>
        <taxon>Eukaryota</taxon>
        <taxon>Cryptophyceae</taxon>
        <taxon>Cryptomonadales</taxon>
        <taxon>Hemiselmidaceae</taxon>
        <taxon>Hemiselmis</taxon>
    </lineage>
</organism>
<feature type="region of interest" description="Disordered" evidence="1">
    <location>
        <begin position="97"/>
        <end position="116"/>
    </location>
</feature>
<proteinExistence type="predicted"/>
<feature type="compositionally biased region" description="Basic residues" evidence="1">
    <location>
        <begin position="156"/>
        <end position="168"/>
    </location>
</feature>
<sequence>MRGVACRLAAGIDVGSTAEREQGPGRESMKHATYGCRGAGGGASARRFEVLDTVDFGGAAGAGKIQGRAGLSRPFEDSVPVGRLLFQRCGQALLKDDGKKKRWHEDKAAPPLASDDAGAASLRLSKILEDKQPSMAITVSRAAAAADKGLGEARSYRRARGRVHRQPE</sequence>